<evidence type="ECO:0000256" key="1">
    <source>
        <dbReference type="ARBA" id="ARBA00001970"/>
    </source>
</evidence>
<dbReference type="Pfam" id="PF01292">
    <property type="entry name" value="Ni_hydr_CYTB"/>
    <property type="match status" value="1"/>
</dbReference>
<name>A0A2A5B6U3_9GAMM</name>
<gene>
    <name evidence="15" type="ORF">COA96_03510</name>
</gene>
<keyword evidence="7" id="KW-0479">Metal-binding</keyword>
<feature type="transmembrane region" description="Helical" evidence="13">
    <location>
        <begin position="52"/>
        <end position="71"/>
    </location>
</feature>
<dbReference type="InterPro" id="IPR052168">
    <property type="entry name" value="Cytochrome_b561_oxidase"/>
</dbReference>
<evidence type="ECO:0000256" key="7">
    <source>
        <dbReference type="ARBA" id="ARBA00022723"/>
    </source>
</evidence>
<comment type="cofactor">
    <cofactor evidence="1">
        <name>heme b</name>
        <dbReference type="ChEBI" id="CHEBI:60344"/>
    </cofactor>
</comment>
<evidence type="ECO:0000313" key="16">
    <source>
        <dbReference type="Proteomes" id="UP000218327"/>
    </source>
</evidence>
<dbReference type="GO" id="GO:0005886">
    <property type="term" value="C:plasma membrane"/>
    <property type="evidence" value="ECO:0007669"/>
    <property type="project" value="UniProtKB-SubCell"/>
</dbReference>
<dbReference type="GO" id="GO:0046872">
    <property type="term" value="F:metal ion binding"/>
    <property type="evidence" value="ECO:0007669"/>
    <property type="project" value="UniProtKB-KW"/>
</dbReference>
<reference evidence="16" key="1">
    <citation type="submission" date="2017-08" db="EMBL/GenBank/DDBJ databases">
        <title>A dynamic microbial community with high functional redundancy inhabits the cold, oxic subseafloor aquifer.</title>
        <authorList>
            <person name="Tully B.J."/>
            <person name="Wheat C.G."/>
            <person name="Glazer B.T."/>
            <person name="Huber J.A."/>
        </authorList>
    </citation>
    <scope>NUCLEOTIDE SEQUENCE [LARGE SCALE GENOMIC DNA]</scope>
</reference>
<evidence type="ECO:0000256" key="5">
    <source>
        <dbReference type="ARBA" id="ARBA00022617"/>
    </source>
</evidence>
<evidence type="ECO:0000256" key="6">
    <source>
        <dbReference type="ARBA" id="ARBA00022692"/>
    </source>
</evidence>
<feature type="transmembrane region" description="Helical" evidence="13">
    <location>
        <begin position="129"/>
        <end position="150"/>
    </location>
</feature>
<evidence type="ECO:0000256" key="10">
    <source>
        <dbReference type="ARBA" id="ARBA00023004"/>
    </source>
</evidence>
<accession>A0A2A5B6U3</accession>
<evidence type="ECO:0000256" key="12">
    <source>
        <dbReference type="ARBA" id="ARBA00037975"/>
    </source>
</evidence>
<keyword evidence="9 13" id="KW-1133">Transmembrane helix</keyword>
<keyword evidence="3" id="KW-0813">Transport</keyword>
<keyword evidence="10" id="KW-0408">Iron</keyword>
<evidence type="ECO:0000256" key="3">
    <source>
        <dbReference type="ARBA" id="ARBA00022448"/>
    </source>
</evidence>
<sequence>MTKHNSLYDQADSFGWISIGLHWATTIAVLVLWFVGQSILSQAVDEIDARRSLHITIGLIVWLPIAARIVWRLRTKHPQLRGQTTWVRNTARAAHYLMLAALSVMLVSGPTMAWMRYFSSPEGASTADIAFVFHSTAAMILAGLVSIHILGALKHLMFHDDETVARIFVPRRDGEGSS</sequence>
<evidence type="ECO:0000256" key="9">
    <source>
        <dbReference type="ARBA" id="ARBA00022989"/>
    </source>
</evidence>
<evidence type="ECO:0000256" key="11">
    <source>
        <dbReference type="ARBA" id="ARBA00023136"/>
    </source>
</evidence>
<feature type="transmembrane region" description="Helical" evidence="13">
    <location>
        <begin position="21"/>
        <end position="40"/>
    </location>
</feature>
<evidence type="ECO:0000256" key="2">
    <source>
        <dbReference type="ARBA" id="ARBA00004651"/>
    </source>
</evidence>
<dbReference type="GO" id="GO:0009055">
    <property type="term" value="F:electron transfer activity"/>
    <property type="evidence" value="ECO:0007669"/>
    <property type="project" value="InterPro"/>
</dbReference>
<keyword evidence="6 13" id="KW-0812">Transmembrane</keyword>
<protein>
    <recommendedName>
        <fullName evidence="14">Cytochrome b561 bacterial/Ni-hydrogenase domain-containing protein</fullName>
    </recommendedName>
</protein>
<dbReference type="PANTHER" id="PTHR30529">
    <property type="entry name" value="CYTOCHROME B561"/>
    <property type="match status" value="1"/>
</dbReference>
<keyword evidence="8" id="KW-0249">Electron transport</keyword>
<comment type="similarity">
    <text evidence="12">Belongs to the cytochrome b561 family.</text>
</comment>
<feature type="transmembrane region" description="Helical" evidence="13">
    <location>
        <begin position="96"/>
        <end position="117"/>
    </location>
</feature>
<keyword evidence="11 13" id="KW-0472">Membrane</keyword>
<dbReference type="Proteomes" id="UP000218327">
    <property type="component" value="Unassembled WGS sequence"/>
</dbReference>
<dbReference type="GO" id="GO:0020037">
    <property type="term" value="F:heme binding"/>
    <property type="evidence" value="ECO:0007669"/>
    <property type="project" value="TreeGrafter"/>
</dbReference>
<evidence type="ECO:0000259" key="14">
    <source>
        <dbReference type="Pfam" id="PF01292"/>
    </source>
</evidence>
<proteinExistence type="inferred from homology"/>
<comment type="subcellular location">
    <subcellularLocation>
        <location evidence="2">Cell membrane</location>
        <topology evidence="2">Multi-pass membrane protein</topology>
    </subcellularLocation>
</comment>
<evidence type="ECO:0000256" key="4">
    <source>
        <dbReference type="ARBA" id="ARBA00022475"/>
    </source>
</evidence>
<organism evidence="15 16">
    <name type="scientific">SAR86 cluster bacterium</name>
    <dbReference type="NCBI Taxonomy" id="2030880"/>
    <lineage>
        <taxon>Bacteria</taxon>
        <taxon>Pseudomonadati</taxon>
        <taxon>Pseudomonadota</taxon>
        <taxon>Gammaproteobacteria</taxon>
        <taxon>SAR86 cluster</taxon>
    </lineage>
</organism>
<dbReference type="PANTHER" id="PTHR30529:SF1">
    <property type="entry name" value="CYTOCHROME B561 HOMOLOG 2"/>
    <property type="match status" value="1"/>
</dbReference>
<dbReference type="AlphaFoldDB" id="A0A2A5B6U3"/>
<evidence type="ECO:0000313" key="15">
    <source>
        <dbReference type="EMBL" id="PCJ27263.1"/>
    </source>
</evidence>
<dbReference type="EMBL" id="NVVJ01000007">
    <property type="protein sequence ID" value="PCJ27263.1"/>
    <property type="molecule type" value="Genomic_DNA"/>
</dbReference>
<comment type="caution">
    <text evidence="15">The sequence shown here is derived from an EMBL/GenBank/DDBJ whole genome shotgun (WGS) entry which is preliminary data.</text>
</comment>
<evidence type="ECO:0000256" key="13">
    <source>
        <dbReference type="SAM" id="Phobius"/>
    </source>
</evidence>
<evidence type="ECO:0000256" key="8">
    <source>
        <dbReference type="ARBA" id="ARBA00022982"/>
    </source>
</evidence>
<keyword evidence="4" id="KW-1003">Cell membrane</keyword>
<feature type="domain" description="Cytochrome b561 bacterial/Ni-hydrogenase" evidence="14">
    <location>
        <begin position="14"/>
        <end position="168"/>
    </location>
</feature>
<dbReference type="InterPro" id="IPR011577">
    <property type="entry name" value="Cyt_b561_bac/Ni-Hgenase"/>
</dbReference>
<dbReference type="InterPro" id="IPR016174">
    <property type="entry name" value="Di-haem_cyt_TM"/>
</dbReference>
<dbReference type="SUPFAM" id="SSF81342">
    <property type="entry name" value="Transmembrane di-heme cytochromes"/>
    <property type="match status" value="1"/>
</dbReference>
<keyword evidence="5" id="KW-0349">Heme</keyword>
<dbReference type="GO" id="GO:0022904">
    <property type="term" value="P:respiratory electron transport chain"/>
    <property type="evidence" value="ECO:0007669"/>
    <property type="project" value="InterPro"/>
</dbReference>